<dbReference type="EMBL" id="JAUCMV010000002">
    <property type="protein sequence ID" value="KAK0415535.1"/>
    <property type="molecule type" value="Genomic_DNA"/>
</dbReference>
<evidence type="ECO:0000313" key="4">
    <source>
        <dbReference type="Proteomes" id="UP001175271"/>
    </source>
</evidence>
<dbReference type="SMART" id="SM00543">
    <property type="entry name" value="MIF4G"/>
    <property type="match status" value="1"/>
</dbReference>
<dbReference type="Proteomes" id="UP001175271">
    <property type="component" value="Unassembled WGS sequence"/>
</dbReference>
<dbReference type="GO" id="GO:0003723">
    <property type="term" value="F:RNA binding"/>
    <property type="evidence" value="ECO:0007669"/>
    <property type="project" value="InterPro"/>
</dbReference>
<evidence type="ECO:0000313" key="3">
    <source>
        <dbReference type="EMBL" id="KAK0415535.1"/>
    </source>
</evidence>
<feature type="compositionally biased region" description="Basic and acidic residues" evidence="1">
    <location>
        <begin position="960"/>
        <end position="982"/>
    </location>
</feature>
<feature type="compositionally biased region" description="Basic and acidic residues" evidence="1">
    <location>
        <begin position="1087"/>
        <end position="1108"/>
    </location>
</feature>
<proteinExistence type="predicted"/>
<feature type="compositionally biased region" description="Basic and acidic residues" evidence="1">
    <location>
        <begin position="1128"/>
        <end position="1152"/>
    </location>
</feature>
<feature type="region of interest" description="Disordered" evidence="1">
    <location>
        <begin position="750"/>
        <end position="825"/>
    </location>
</feature>
<feature type="compositionally biased region" description="Basic and acidic residues" evidence="1">
    <location>
        <begin position="1062"/>
        <end position="1079"/>
    </location>
</feature>
<feature type="region of interest" description="Disordered" evidence="1">
    <location>
        <begin position="230"/>
        <end position="286"/>
    </location>
</feature>
<feature type="compositionally biased region" description="Basic and acidic residues" evidence="1">
    <location>
        <begin position="1022"/>
        <end position="1040"/>
    </location>
</feature>
<dbReference type="GO" id="GO:0005737">
    <property type="term" value="C:cytoplasm"/>
    <property type="evidence" value="ECO:0007669"/>
    <property type="project" value="TreeGrafter"/>
</dbReference>
<feature type="compositionally biased region" description="Basic and acidic residues" evidence="1">
    <location>
        <begin position="783"/>
        <end position="792"/>
    </location>
</feature>
<dbReference type="SUPFAM" id="SSF48371">
    <property type="entry name" value="ARM repeat"/>
    <property type="match status" value="2"/>
</dbReference>
<dbReference type="PANTHER" id="PTHR12839">
    <property type="entry name" value="NONSENSE-MEDIATED MRNA DECAY PROTEIN 2 UP-FRAMESHIFT SUPPRESSOR 2"/>
    <property type="match status" value="1"/>
</dbReference>
<dbReference type="InterPro" id="IPR039762">
    <property type="entry name" value="Nmd2/UPF2"/>
</dbReference>
<protein>
    <recommendedName>
        <fullName evidence="2">MIF4G domain-containing protein</fullName>
    </recommendedName>
</protein>
<feature type="compositionally biased region" description="Acidic residues" evidence="1">
    <location>
        <begin position="793"/>
        <end position="818"/>
    </location>
</feature>
<dbReference type="InterPro" id="IPR003890">
    <property type="entry name" value="MIF4G-like_typ-3"/>
</dbReference>
<name>A0AA39LZY2_9BILA</name>
<dbReference type="PANTHER" id="PTHR12839:SF7">
    <property type="entry name" value="REGULATOR OF NONSENSE TRANSCRIPTS 2"/>
    <property type="match status" value="1"/>
</dbReference>
<gene>
    <name evidence="3" type="ORF">QR680_011995</name>
</gene>
<sequence length="1174" mass="137000">MNKRRKLTSLPCPPQLELKCASRQASTLTVPYLLAQIEIFDSAHFIRTNELKGRMNDDLPRASALTPDQRKLIGQLFRDYMKSLIDHANTVRVEMNRVHRHIKKQERTRGDASNEDRTRFEELRTEFLRLYQNGKELSECVGVDMPEMAEEPSDDEEDEQAAVQLSVDINQGRVLLWPDDDTRRFYENLLDLRRIAGTINVQAEDNYMSSYNSGNMQELCDKIEDIDLTELEDEHDDNKVTEETVEDDHDQYDDQVFCSDEESHATDSQPNKTTADLAADTAVSGEENRRRMDEFLERLSNSINREMIDRAAQEFALELYKNKRNRKRLSIYMIAGAPKDRLDLPPFFARFLATIKQIYPEYVNDICKELIGLFREYVKLTKKIRLDVKIYVVRFIGELIKFGVISKAEALNCLRMLMFELKQSNVDLICCLIESVGSFLYKSPESYAKMKVLLDVMKRKQEKMKDPRQLILLGNAYYSVIPPEEPAELVDNRLPVEKAFIMQRINLKTKRVATLRKIDWSDNDIGAFALEALSDPTSVAFGNINQLAQCVAALSDHHDWLCEEVLDNILERIRLALEIGVLTVSQQAMANIAYLGYLYYYGVCEGKILMQVLYQLISFNIIDEDPRNLLRIRLVIELSRVISDFFRKGSRRRKFDVFLPYFYRFYWAKKEAWLTNVEEWGEFPLQIECYITEMLHELNRDDFPDSSEAACEMVERVERTYHSKIQKVVRELQPHPAGDDERFLNDIMEEEDDSESDSELKSGDEDEGETEDEEMDELESDQDQEKEQHQDQDQDQYQDLERDDEDVGYSSDVDDEEEQVHVHTQRQILPEDEQFMNDLDRMLNEACMTAPVGVKAPAADLTIPPSAIQKLERRINFQADVSGRPGVSLAYHAPKPAKPEKMKMALLTRGKANKTVLKAPCSELDLKNTHVRQQAQETKRHRLRNALKISEDFVDGSSFAEKDKKNKSDEDESEVKKEVKEEVESDDDSSSSSSSSDSDSESSSSSSSEDERRKRKKHRKVKSPDQKHRERRNKDDESPERKKRRRDQSKSPEQKDRRRRNESKSPERKDRRCRDEAKSPKRRDRRRRDESKSPERKERRHRDDSRERRERRRRDSKSPDRRRRHRSNSAERENRVPATRVKDEPVEVKEEPLSSEGEDSPVMKVRSTVTVVKK</sequence>
<dbReference type="AlphaFoldDB" id="A0AA39LZY2"/>
<dbReference type="GO" id="GO:0035145">
    <property type="term" value="C:exon-exon junction complex"/>
    <property type="evidence" value="ECO:0007669"/>
    <property type="project" value="TreeGrafter"/>
</dbReference>
<feature type="compositionally biased region" description="Basic residues" evidence="1">
    <location>
        <begin position="1109"/>
        <end position="1127"/>
    </location>
</feature>
<comment type="caution">
    <text evidence="3">The sequence shown here is derived from an EMBL/GenBank/DDBJ whole genome shotgun (WGS) entry which is preliminary data.</text>
</comment>
<dbReference type="Pfam" id="PF02854">
    <property type="entry name" value="MIF4G"/>
    <property type="match status" value="2"/>
</dbReference>
<feature type="compositionally biased region" description="Acidic residues" evidence="1">
    <location>
        <begin position="243"/>
        <end position="253"/>
    </location>
</feature>
<evidence type="ECO:0000256" key="1">
    <source>
        <dbReference type="SAM" id="MobiDB-lite"/>
    </source>
</evidence>
<feature type="compositionally biased region" description="Low complexity" evidence="1">
    <location>
        <begin position="990"/>
        <end position="1007"/>
    </location>
</feature>
<reference evidence="3" key="1">
    <citation type="submission" date="2023-06" db="EMBL/GenBank/DDBJ databases">
        <title>Genomic analysis of the entomopathogenic nematode Steinernema hermaphroditum.</title>
        <authorList>
            <person name="Schwarz E.M."/>
            <person name="Heppert J.K."/>
            <person name="Baniya A."/>
            <person name="Schwartz H.T."/>
            <person name="Tan C.-H."/>
            <person name="Antoshechkin I."/>
            <person name="Sternberg P.W."/>
            <person name="Goodrich-Blair H."/>
            <person name="Dillman A.R."/>
        </authorList>
    </citation>
    <scope>NUCLEOTIDE SEQUENCE</scope>
    <source>
        <strain evidence="3">PS9179</strain>
        <tissue evidence="3">Whole animal</tissue>
    </source>
</reference>
<accession>A0AA39LZY2</accession>
<dbReference type="Gene3D" id="1.25.40.180">
    <property type="match status" value="3"/>
</dbReference>
<dbReference type="GO" id="GO:0000184">
    <property type="term" value="P:nuclear-transcribed mRNA catabolic process, nonsense-mediated decay"/>
    <property type="evidence" value="ECO:0007669"/>
    <property type="project" value="InterPro"/>
</dbReference>
<feature type="domain" description="MIF4G" evidence="2">
    <location>
        <begin position="289"/>
        <end position="483"/>
    </location>
</feature>
<keyword evidence="4" id="KW-1185">Reference proteome</keyword>
<evidence type="ECO:0000259" key="2">
    <source>
        <dbReference type="SMART" id="SM00543"/>
    </source>
</evidence>
<dbReference type="InterPro" id="IPR016024">
    <property type="entry name" value="ARM-type_fold"/>
</dbReference>
<feature type="region of interest" description="Disordered" evidence="1">
    <location>
        <begin position="955"/>
        <end position="1174"/>
    </location>
</feature>
<organism evidence="3 4">
    <name type="scientific">Steinernema hermaphroditum</name>
    <dbReference type="NCBI Taxonomy" id="289476"/>
    <lineage>
        <taxon>Eukaryota</taxon>
        <taxon>Metazoa</taxon>
        <taxon>Ecdysozoa</taxon>
        <taxon>Nematoda</taxon>
        <taxon>Chromadorea</taxon>
        <taxon>Rhabditida</taxon>
        <taxon>Tylenchina</taxon>
        <taxon>Panagrolaimomorpha</taxon>
        <taxon>Strongyloidoidea</taxon>
        <taxon>Steinernematidae</taxon>
        <taxon>Steinernema</taxon>
    </lineage>
</organism>
<feature type="compositionally biased region" description="Acidic residues" evidence="1">
    <location>
        <begin position="764"/>
        <end position="782"/>
    </location>
</feature>